<dbReference type="GO" id="GO:0004930">
    <property type="term" value="F:G protein-coupled receptor activity"/>
    <property type="evidence" value="ECO:0007669"/>
    <property type="project" value="UniProtKB-KW"/>
</dbReference>
<evidence type="ECO:0000256" key="4">
    <source>
        <dbReference type="ARBA" id="ARBA00023136"/>
    </source>
</evidence>
<dbReference type="PROSITE" id="PS00237">
    <property type="entry name" value="G_PROTEIN_RECEP_F1_1"/>
    <property type="match status" value="1"/>
</dbReference>
<dbReference type="InterPro" id="IPR052954">
    <property type="entry name" value="GPCR-Ligand_Int"/>
</dbReference>
<feature type="transmembrane region" description="Helical" evidence="6">
    <location>
        <begin position="313"/>
        <end position="337"/>
    </location>
</feature>
<dbReference type="PRINTS" id="PR00237">
    <property type="entry name" value="GPCRRHODOPSN"/>
</dbReference>
<keyword evidence="5" id="KW-0297">G-protein coupled receptor</keyword>
<feature type="transmembrane region" description="Helical" evidence="6">
    <location>
        <begin position="273"/>
        <end position="293"/>
    </location>
</feature>
<keyword evidence="5" id="KW-0675">Receptor</keyword>
<dbReference type="GO" id="GO:0016020">
    <property type="term" value="C:membrane"/>
    <property type="evidence" value="ECO:0007669"/>
    <property type="project" value="UniProtKB-SubCell"/>
</dbReference>
<evidence type="ECO:0000256" key="5">
    <source>
        <dbReference type="RuleBase" id="RU000688"/>
    </source>
</evidence>
<dbReference type="InterPro" id="IPR017452">
    <property type="entry name" value="GPCR_Rhodpsn_7TM"/>
</dbReference>
<feature type="transmembrane region" description="Helical" evidence="6">
    <location>
        <begin position="159"/>
        <end position="180"/>
    </location>
</feature>
<feature type="domain" description="G-protein coupled receptors family 1 profile" evidence="7">
    <location>
        <begin position="53"/>
        <end position="334"/>
    </location>
</feature>
<dbReference type="PROSITE" id="PS50262">
    <property type="entry name" value="G_PROTEIN_RECEP_F1_2"/>
    <property type="match status" value="1"/>
</dbReference>
<dbReference type="PANTHER" id="PTHR46641:SF23">
    <property type="entry name" value="G-PROTEIN COUPLED RECEPTORS FAMILY 1 PROFILE DOMAIN-CONTAINING PROTEIN"/>
    <property type="match status" value="1"/>
</dbReference>
<comment type="similarity">
    <text evidence="5">Belongs to the G-protein coupled receptor 1 family.</text>
</comment>
<protein>
    <submittedName>
        <fullName evidence="9">G-protein coupled receptors family 1 profile domain-containing protein</fullName>
    </submittedName>
</protein>
<dbReference type="Proteomes" id="UP000887566">
    <property type="component" value="Unplaced"/>
</dbReference>
<feature type="transmembrane region" description="Helical" evidence="6">
    <location>
        <begin position="74"/>
        <end position="95"/>
    </location>
</feature>
<keyword evidence="3 6" id="KW-1133">Transmembrane helix</keyword>
<dbReference type="InterPro" id="IPR000276">
    <property type="entry name" value="GPCR_Rhodpsn"/>
</dbReference>
<evidence type="ECO:0000313" key="9">
    <source>
        <dbReference type="WBParaSite" id="PSAMB.scaffold742size42250.g8337.t1"/>
    </source>
</evidence>
<evidence type="ECO:0000256" key="3">
    <source>
        <dbReference type="ARBA" id="ARBA00022989"/>
    </source>
</evidence>
<accession>A0A914X9U6</accession>
<name>A0A914X9U6_9BILA</name>
<organism evidence="8 9">
    <name type="scientific">Plectus sambesii</name>
    <dbReference type="NCBI Taxonomy" id="2011161"/>
    <lineage>
        <taxon>Eukaryota</taxon>
        <taxon>Metazoa</taxon>
        <taxon>Ecdysozoa</taxon>
        <taxon>Nematoda</taxon>
        <taxon>Chromadorea</taxon>
        <taxon>Plectida</taxon>
        <taxon>Plectina</taxon>
        <taxon>Plectoidea</taxon>
        <taxon>Plectidae</taxon>
        <taxon>Plectus</taxon>
    </lineage>
</organism>
<feature type="transmembrane region" description="Helical" evidence="6">
    <location>
        <begin position="36"/>
        <end position="62"/>
    </location>
</feature>
<dbReference type="WBParaSite" id="PSAMB.scaffold742size42250.g8337.t1">
    <property type="protein sequence ID" value="PSAMB.scaffold742size42250.g8337.t1"/>
    <property type="gene ID" value="PSAMB.scaffold742size42250.g8337"/>
</dbReference>
<sequence length="400" mass="45220">MTNNESDWYGVADDYEDAFCDGFADSFHDSTDDVVWLANVVCIPAIAAVGLVCNGLNVLILLSNRSAKRMPSWTFLLALAACDCFFLLFATFEVMPNSIASFASSPSFNRFYAHTVLYVRTLASTFYKTSVLIVVAFNVERYVSVCRPLHAAKLCTKRASRLSVFIALAASFALSVQWPICYRVVGCFDRFADAQFFVIRMSEDEGVRLYFRMMDYVAMLGFNVLPIVTLCALNGVLVVTLRRVVGREQQRRWSNDAPPVGWRKKHSIVRLAGTWNANAMLFAVVLMFFVCLAPQVPARILFDRLGPDHPTVIVYMSISQQLVFLNAALNFCLYCLVSRRYRRMLRRTVKKLGDAIKSQPVVFIAYKPTKLEKQLSFDAEPVDIKRLLFVQDGNGEDIRL</sequence>
<evidence type="ECO:0000256" key="2">
    <source>
        <dbReference type="ARBA" id="ARBA00022692"/>
    </source>
</evidence>
<feature type="transmembrane region" description="Helical" evidence="6">
    <location>
        <begin position="115"/>
        <end position="139"/>
    </location>
</feature>
<keyword evidence="2 5" id="KW-0812">Transmembrane</keyword>
<dbReference type="AlphaFoldDB" id="A0A914X9U6"/>
<evidence type="ECO:0000256" key="1">
    <source>
        <dbReference type="ARBA" id="ARBA00004370"/>
    </source>
</evidence>
<evidence type="ECO:0000313" key="8">
    <source>
        <dbReference type="Proteomes" id="UP000887566"/>
    </source>
</evidence>
<dbReference type="SUPFAM" id="SSF81321">
    <property type="entry name" value="Family A G protein-coupled receptor-like"/>
    <property type="match status" value="1"/>
</dbReference>
<dbReference type="CDD" id="cd14978">
    <property type="entry name" value="7tmA_FMRFamide_R-like"/>
    <property type="match status" value="1"/>
</dbReference>
<reference evidence="9" key="1">
    <citation type="submission" date="2022-11" db="UniProtKB">
        <authorList>
            <consortium name="WormBaseParasite"/>
        </authorList>
    </citation>
    <scope>IDENTIFICATION</scope>
</reference>
<comment type="subcellular location">
    <subcellularLocation>
        <location evidence="1">Membrane</location>
    </subcellularLocation>
</comment>
<keyword evidence="8" id="KW-1185">Reference proteome</keyword>
<keyword evidence="4 6" id="KW-0472">Membrane</keyword>
<dbReference type="PANTHER" id="PTHR46641">
    <property type="entry name" value="FMRFAMIDE RECEPTOR-RELATED"/>
    <property type="match status" value="1"/>
</dbReference>
<dbReference type="Gene3D" id="1.20.1070.10">
    <property type="entry name" value="Rhodopsin 7-helix transmembrane proteins"/>
    <property type="match status" value="1"/>
</dbReference>
<feature type="transmembrane region" description="Helical" evidence="6">
    <location>
        <begin position="216"/>
        <end position="241"/>
    </location>
</feature>
<proteinExistence type="inferred from homology"/>
<evidence type="ECO:0000256" key="6">
    <source>
        <dbReference type="SAM" id="Phobius"/>
    </source>
</evidence>
<keyword evidence="5" id="KW-0807">Transducer</keyword>
<evidence type="ECO:0000259" key="7">
    <source>
        <dbReference type="PROSITE" id="PS50262"/>
    </source>
</evidence>
<dbReference type="Pfam" id="PF00001">
    <property type="entry name" value="7tm_1"/>
    <property type="match status" value="1"/>
</dbReference>